<dbReference type="SMART" id="SM00239">
    <property type="entry name" value="C2"/>
    <property type="match status" value="7"/>
</dbReference>
<dbReference type="InterPro" id="IPR006614">
    <property type="entry name" value="Peroxin/Ferlin"/>
</dbReference>
<dbReference type="GO" id="GO:0030659">
    <property type="term" value="C:cytoplasmic vesicle membrane"/>
    <property type="evidence" value="ECO:0007669"/>
    <property type="project" value="UniProtKB-SubCell"/>
</dbReference>
<dbReference type="RefSeq" id="XP_002114718.1">
    <property type="nucleotide sequence ID" value="XM_002114682.1"/>
</dbReference>
<dbReference type="InterPro" id="IPR035892">
    <property type="entry name" value="C2_domain_sf"/>
</dbReference>
<evidence type="ECO:0000256" key="1">
    <source>
        <dbReference type="ARBA" id="ARBA00004401"/>
    </source>
</evidence>
<dbReference type="InterPro" id="IPR037720">
    <property type="entry name" value="C2B_Ferlin"/>
</dbReference>
<dbReference type="InterPro" id="IPR000008">
    <property type="entry name" value="C2_dom"/>
</dbReference>
<dbReference type="InterPro" id="IPR012560">
    <property type="entry name" value="Ferlin_A-domain"/>
</dbReference>
<dbReference type="InterPro" id="IPR012561">
    <property type="entry name" value="Ferlin_B-domain"/>
</dbReference>
<feature type="domain" description="C2" evidence="15">
    <location>
        <begin position="1028"/>
        <end position="1164"/>
    </location>
</feature>
<evidence type="ECO:0000256" key="13">
    <source>
        <dbReference type="SAM" id="MobiDB-lite"/>
    </source>
</evidence>
<feature type="domain" description="C2" evidence="15">
    <location>
        <begin position="1684"/>
        <end position="1832"/>
    </location>
</feature>
<keyword evidence="6" id="KW-0479">Metal-binding</keyword>
<dbReference type="HOGENOM" id="CLU_001183_2_1_1"/>
<evidence type="ECO:0000256" key="9">
    <source>
        <dbReference type="ARBA" id="ARBA00022968"/>
    </source>
</evidence>
<organism evidence="16 17">
    <name type="scientific">Trichoplax adhaerens</name>
    <name type="common">Trichoplax reptans</name>
    <dbReference type="NCBI Taxonomy" id="10228"/>
    <lineage>
        <taxon>Eukaryota</taxon>
        <taxon>Metazoa</taxon>
        <taxon>Placozoa</taxon>
        <taxon>Uniplacotomia</taxon>
        <taxon>Trichoplacea</taxon>
        <taxon>Trichoplacidae</taxon>
        <taxon>Trichoplax</taxon>
    </lineage>
</organism>
<dbReference type="Pfam" id="PF16165">
    <property type="entry name" value="Ferlin_C"/>
    <property type="match status" value="1"/>
</dbReference>
<dbReference type="OrthoDB" id="10059618at2759"/>
<dbReference type="eggNOG" id="KOG1326">
    <property type="taxonomic scope" value="Eukaryota"/>
</dbReference>
<dbReference type="OMA" id="QFPSMCD"/>
<dbReference type="CDD" id="cd04017">
    <property type="entry name" value="C2D_Ferlin"/>
    <property type="match status" value="1"/>
</dbReference>
<dbReference type="InterPro" id="IPR037721">
    <property type="entry name" value="Ferlin"/>
</dbReference>
<evidence type="ECO:0000256" key="2">
    <source>
        <dbReference type="ARBA" id="ARBA00004483"/>
    </source>
</evidence>
<dbReference type="PhylomeDB" id="B3S2V0"/>
<evidence type="ECO:0000256" key="14">
    <source>
        <dbReference type="SAM" id="Phobius"/>
    </source>
</evidence>
<dbReference type="Pfam" id="PF08150">
    <property type="entry name" value="FerB"/>
    <property type="match status" value="1"/>
</dbReference>
<dbReference type="CDD" id="cd04018">
    <property type="entry name" value="C2C_Ferlin"/>
    <property type="match status" value="1"/>
</dbReference>
<feature type="domain" description="C2" evidence="15">
    <location>
        <begin position="128"/>
        <end position="246"/>
    </location>
</feature>
<feature type="compositionally biased region" description="Acidic residues" evidence="13">
    <location>
        <begin position="94"/>
        <end position="108"/>
    </location>
</feature>
<comment type="similarity">
    <text evidence="3">Belongs to the ferlin family.</text>
</comment>
<dbReference type="Pfam" id="PF00168">
    <property type="entry name" value="C2"/>
    <property type="match status" value="6"/>
</dbReference>
<dbReference type="PANTHER" id="PTHR12546">
    <property type="entry name" value="FER-1-LIKE"/>
    <property type="match status" value="1"/>
</dbReference>
<dbReference type="InterPro" id="IPR037723">
    <property type="entry name" value="C2D_Ferlin"/>
</dbReference>
<dbReference type="EMBL" id="DS985248">
    <property type="protein sequence ID" value="EDV22852.1"/>
    <property type="molecule type" value="Genomic_DNA"/>
</dbReference>
<dbReference type="CDD" id="cd08374">
    <property type="entry name" value="C2F_Ferlin"/>
    <property type="match status" value="1"/>
</dbReference>
<protein>
    <recommendedName>
        <fullName evidence="15">C2 domain-containing protein</fullName>
    </recommendedName>
</protein>
<evidence type="ECO:0000256" key="10">
    <source>
        <dbReference type="ARBA" id="ARBA00022989"/>
    </source>
</evidence>
<gene>
    <name evidence="16" type="ORF">TRIADDRAFT_28445</name>
</gene>
<dbReference type="InterPro" id="IPR055072">
    <property type="entry name" value="Ferlin_DSRM"/>
</dbReference>
<dbReference type="CDD" id="cd04037">
    <property type="entry name" value="C2E_Ferlin"/>
    <property type="match status" value="1"/>
</dbReference>
<dbReference type="CTD" id="6755930"/>
<evidence type="ECO:0000313" key="17">
    <source>
        <dbReference type="Proteomes" id="UP000009022"/>
    </source>
</evidence>
<dbReference type="GO" id="GO:0046872">
    <property type="term" value="F:metal ion binding"/>
    <property type="evidence" value="ECO:0007669"/>
    <property type="project" value="UniProtKB-KW"/>
</dbReference>
<dbReference type="PANTHER" id="PTHR12546:SF33">
    <property type="entry name" value="SPERM VESICLE FUSION PROTEIN FER-1"/>
    <property type="match status" value="1"/>
</dbReference>
<dbReference type="SMART" id="SM01200">
    <property type="entry name" value="FerA"/>
    <property type="match status" value="1"/>
</dbReference>
<dbReference type="GO" id="GO:0005886">
    <property type="term" value="C:plasma membrane"/>
    <property type="evidence" value="ECO:0007669"/>
    <property type="project" value="UniProtKB-SubCell"/>
</dbReference>
<evidence type="ECO:0000256" key="7">
    <source>
        <dbReference type="ARBA" id="ARBA00022737"/>
    </source>
</evidence>
<evidence type="ECO:0000256" key="4">
    <source>
        <dbReference type="ARBA" id="ARBA00022475"/>
    </source>
</evidence>
<keyword evidence="4" id="KW-1003">Cell membrane</keyword>
<dbReference type="GO" id="GO:0001778">
    <property type="term" value="P:plasma membrane repair"/>
    <property type="evidence" value="ECO:0000318"/>
    <property type="project" value="GO_Central"/>
</dbReference>
<comment type="subcellular location">
    <subcellularLocation>
        <location evidence="1">Cell membrane</location>
        <topology evidence="1">Single-pass type II membrane protein</topology>
    </subcellularLocation>
    <subcellularLocation>
        <location evidence="2">Cytoplasmic vesicle membrane</location>
        <topology evidence="2">Single-pass type II membrane protein</topology>
    </subcellularLocation>
</comment>
<keyword evidence="7" id="KW-0677">Repeat</keyword>
<evidence type="ECO:0000313" key="16">
    <source>
        <dbReference type="EMBL" id="EDV22852.1"/>
    </source>
</evidence>
<evidence type="ECO:0000256" key="8">
    <source>
        <dbReference type="ARBA" id="ARBA00022837"/>
    </source>
</evidence>
<proteinExistence type="inferred from homology"/>
<keyword evidence="11 14" id="KW-0472">Membrane</keyword>
<keyword evidence="10 14" id="KW-1133">Transmembrane helix</keyword>
<name>B3S2V0_TRIAD</name>
<keyword evidence="9" id="KW-0735">Signal-anchor</keyword>
<dbReference type="GeneID" id="6755930"/>
<dbReference type="GO" id="GO:0033292">
    <property type="term" value="P:T-tubule organization"/>
    <property type="evidence" value="ECO:0000318"/>
    <property type="project" value="GO_Central"/>
</dbReference>
<sequence>DVKKKTRKIKNNLNPEWNETLEFDLNGKPLTRNEQLEIQVKDWEMLQSSRYVVTLTVEYQGAPNDENQSASKDDSGGGVITDENDPTVVQEGDDKNDSDENESSEADEDRAAKPSVGAITYGGGKKRRVRRLRRSKLSNKPQDFQVRIKIIEGRQLSGSNISPVVRISVANQSRQTRVRKATNKPFYDEMFFFNFHMSPQELFDELIVFQVFNARKLRHNSLIGSFKIDIGMVYEGDQHAFLNKWIMLTNPEDIGQGVKGYIKMCVIILGAGDEAPTIPDSHVEKDDIEENVLQPAGIQLRPATYSLKAYRAVDIPRMDKGVFEGVKKFFGHGDDSKSLVDPYIYFSYAGHKVKSKTICNSDNPEWRQYLNIGSRFPSMCERLQISIYDWDRMNKDDVIGTYFLNIAEISSSSDSKVIIIKMTTFIVTGFPPTFGPSFVNFYGSPREYSDLPDEYEDLNRGKGEGVAYRGRALIELVTNVGEMPEYPVNNIEDPEVERAKIFMRTRKYCLHATFMEATMITVADAPIEFEISIGNYGNKLDDTVAAASSTTQPTNAVYDGNHFYFLPWFDNKPCVAVNADWEDISYRIDNYNCLCRICDRLEENIKVVKNSYRRDLPTAEIAAQLIGLIDTLIIDTKKDLGSFDKAIWTELDGQLHSMRLSELAGIRVEAERLRESATDIKEVITECEGYLQRLRDIAIEPQNSLPDVILWMLCGNKRVAYYRMPACDVLHSMNEDPDATGKYCGKVQTIAMKYPGKKSRSKRHWDIPCFLRLQVWLGLAKNESIWTNNIHSRGEISIVAETYENQMNVVGMWTSKGLPRPKFSDARGTVSLHKDHFVEPQGWKFEGDWFISVESSIQYDLDSGRKVFLEDVFENESRVIPGGPWQAAGDPWTDVKGDHATDRDEIPLPEGWVWEAEWQIDLNRAVDEHGWEYTLSSGYSSVEKNYHLYRRRRWVRRRKLTTSLLKHGTAKKKPPKDDDDVWEYAKMFITKFHSNRAKSDLVRRRRWHRNLKAVKPNKLPILYLVVSKSESLSINVLVTPNMFNYLLFLEPRKFQLRAYIYQARDLLAGDSNGLSDPFARVAFLNMSQETETISMTLCPTWDQTLIFDNVEIFGNTEDIMLNPPPIVIEIFDYDKFGSPEYLGRTMVSPMVKWNPNEARTPKLAWCKIERSNEYGGELLAAFELLLDEGADLPFAPTKKDNVYIVPPGIRPVLRRTAIEVLCWGVRNLKRYHLLDVHSPSIELECGGNIQKSATIKHVKRNPNFSDPVIFFDIMLPKEEIYTPPMNIRVIDHRAFGRKPIVGVCVLKRLMDYQCEPATSSDDVPELPDGCECKVLILTATLCYNIALLYKDTPKQKEETDWWCKYYASRPHSDEIRKAGDYLERGYYTIKIFDCELEKQDEFHGFQDLIQSFSLHRGKNKKGSREDDDATTVGEFKGSFRVYPLPADPNITLPPRIFQSLPPSNVVHCTVRIYIIRAFDLSPKDASGLSDPYCIVSIGKNKIKDRENYIANDLNPLFGRMFELSCQLPLEKDLKVSIMDWDLISKDDLIGETVIDLENRYLSRYRATCGLPKNYCTSGINQWRDSQTPKEILDAWCESRGLPAVRYISNTQLLMDGRIYSLDDYEQNIKQHEHLGPADQRLALHALLSQTVVQEHIETRPLYSPLQPLIEQGRLQMWIDIFPKELGTPGPPFDISPRKPKLYELRVIIYNTSAVILNDKSITGQQMSDIYVKGWIRGIDKKAKTDVHYRSLDGSGNFNWRFIFPFDYMPAEKCLVISKKKHFWSLDKTTQMIPPVLQVQIWDNDLFSPDDYLGTLELDLNSLCKPAKSDKKCGLKQLPDWEDRSNAKDMVSLFEMKQMHGWWPLVNEDTKNRQLTGKIEMSIEILTAEEASLKPAGIGRSDPNAHPHLDAPNRPATSFLWFTSPLKSCRFIVWPNIRYYCCIAVCILILVIFVLVFIYAIPVSE</sequence>
<dbReference type="GO" id="GO:0061025">
    <property type="term" value="P:membrane fusion"/>
    <property type="evidence" value="ECO:0000318"/>
    <property type="project" value="GO_Central"/>
</dbReference>
<dbReference type="SMART" id="SM00694">
    <property type="entry name" value="DysFC"/>
    <property type="match status" value="2"/>
</dbReference>
<accession>B3S2V0</accession>
<dbReference type="InParanoid" id="B3S2V0"/>
<dbReference type="Proteomes" id="UP000009022">
    <property type="component" value="Unassembled WGS sequence"/>
</dbReference>
<evidence type="ECO:0000259" key="15">
    <source>
        <dbReference type="PROSITE" id="PS50004"/>
    </source>
</evidence>
<evidence type="ECO:0000256" key="12">
    <source>
        <dbReference type="ARBA" id="ARBA00023329"/>
    </source>
</evidence>
<dbReference type="SMART" id="SM01202">
    <property type="entry name" value="FerI"/>
    <property type="match status" value="1"/>
</dbReference>
<dbReference type="Pfam" id="PF22901">
    <property type="entry name" value="dsrm_Ferlin"/>
    <property type="match status" value="1"/>
</dbReference>
<dbReference type="SMART" id="SM00693">
    <property type="entry name" value="DysFN"/>
    <property type="match status" value="2"/>
</dbReference>
<dbReference type="SMART" id="SM01201">
    <property type="entry name" value="FerB"/>
    <property type="match status" value="1"/>
</dbReference>
<evidence type="ECO:0000256" key="6">
    <source>
        <dbReference type="ARBA" id="ARBA00022723"/>
    </source>
</evidence>
<dbReference type="SUPFAM" id="SSF49562">
    <property type="entry name" value="C2 domain (Calcium/lipid-binding domain, CaLB)"/>
    <property type="match status" value="7"/>
</dbReference>
<dbReference type="KEGG" id="tad:TRIADDRAFT_28445"/>
<dbReference type="InterPro" id="IPR037725">
    <property type="entry name" value="C2F_Ferlin"/>
</dbReference>
<dbReference type="InterPro" id="IPR037724">
    <property type="entry name" value="C2E_Ferlin"/>
</dbReference>
<dbReference type="InterPro" id="IPR032362">
    <property type="entry name" value="Ferlin_C"/>
</dbReference>
<keyword evidence="12" id="KW-0968">Cytoplasmic vesicle</keyword>
<evidence type="ECO:0000256" key="11">
    <source>
        <dbReference type="ARBA" id="ARBA00023136"/>
    </source>
</evidence>
<feature type="domain" description="C2" evidence="15">
    <location>
        <begin position="1452"/>
        <end position="1569"/>
    </location>
</feature>
<keyword evidence="8" id="KW-0106">Calcium</keyword>
<dbReference type="Gene3D" id="2.60.40.150">
    <property type="entry name" value="C2 domain"/>
    <property type="match status" value="6"/>
</dbReference>
<dbReference type="FunFam" id="2.60.40.150:FF:000026">
    <property type="entry name" value="dysferlin isoform X2"/>
    <property type="match status" value="1"/>
</dbReference>
<evidence type="ECO:0000256" key="3">
    <source>
        <dbReference type="ARBA" id="ARBA00007561"/>
    </source>
</evidence>
<feature type="region of interest" description="Disordered" evidence="13">
    <location>
        <begin position="62"/>
        <end position="126"/>
    </location>
</feature>
<keyword evidence="5 14" id="KW-0812">Transmembrane</keyword>
<dbReference type="PROSITE" id="PS50004">
    <property type="entry name" value="C2"/>
    <property type="match status" value="7"/>
</dbReference>
<keyword evidence="17" id="KW-1185">Reference proteome</keyword>
<feature type="domain" description="C2" evidence="15">
    <location>
        <begin position="1199"/>
        <end position="1322"/>
    </location>
</feature>
<feature type="domain" description="C2" evidence="15">
    <location>
        <begin position="1"/>
        <end position="72"/>
    </location>
</feature>
<dbReference type="InterPro" id="IPR037722">
    <property type="entry name" value="C2C_Ferlin"/>
</dbReference>
<feature type="domain" description="C2" evidence="15">
    <location>
        <begin position="284"/>
        <end position="419"/>
    </location>
</feature>
<dbReference type="InterPro" id="IPR012968">
    <property type="entry name" value="FerIin_dom"/>
</dbReference>
<reference evidence="16 17" key="1">
    <citation type="journal article" date="2008" name="Nature">
        <title>The Trichoplax genome and the nature of placozoans.</title>
        <authorList>
            <person name="Srivastava M."/>
            <person name="Begovic E."/>
            <person name="Chapman J."/>
            <person name="Putnam N.H."/>
            <person name="Hellsten U."/>
            <person name="Kawashima T."/>
            <person name="Kuo A."/>
            <person name="Mitros T."/>
            <person name="Salamov A."/>
            <person name="Carpenter M.L."/>
            <person name="Signorovitch A.Y."/>
            <person name="Moreno M.A."/>
            <person name="Kamm K."/>
            <person name="Grimwood J."/>
            <person name="Schmutz J."/>
            <person name="Shapiro H."/>
            <person name="Grigoriev I.V."/>
            <person name="Buss L.W."/>
            <person name="Schierwater B."/>
            <person name="Dellaporta S.L."/>
            <person name="Rokhsar D.S."/>
        </authorList>
    </citation>
    <scope>NUCLEOTIDE SEQUENCE [LARGE SCALE GENOMIC DNA]</scope>
    <source>
        <strain evidence="16 17">Grell-BS-1999</strain>
    </source>
</reference>
<feature type="non-terminal residue" evidence="16">
    <location>
        <position position="1"/>
    </location>
</feature>
<dbReference type="Pfam" id="PF08151">
    <property type="entry name" value="FerI"/>
    <property type="match status" value="1"/>
</dbReference>
<evidence type="ECO:0000256" key="5">
    <source>
        <dbReference type="ARBA" id="ARBA00022692"/>
    </source>
</evidence>
<feature type="transmembrane region" description="Helical" evidence="14">
    <location>
        <begin position="1936"/>
        <end position="1960"/>
    </location>
</feature>
<dbReference type="CDD" id="cd04011">
    <property type="entry name" value="C2B_Ferlin"/>
    <property type="match status" value="1"/>
</dbReference>